<dbReference type="AlphaFoldDB" id="A0A8H7EUN7"/>
<evidence type="ECO:0000313" key="2">
    <source>
        <dbReference type="Proteomes" id="UP000605846"/>
    </source>
</evidence>
<keyword evidence="2" id="KW-1185">Reference proteome</keyword>
<gene>
    <name evidence="1" type="ORF">EC973_006052</name>
</gene>
<reference evidence="1" key="1">
    <citation type="submission" date="2020-01" db="EMBL/GenBank/DDBJ databases">
        <title>Genome Sequencing of Three Apophysomyces-Like Fungal Strains Confirms a Novel Fungal Genus in the Mucoromycota with divergent Burkholderia-like Endosymbiotic Bacteria.</title>
        <authorList>
            <person name="Stajich J.E."/>
            <person name="Macias A.M."/>
            <person name="Carter-House D."/>
            <person name="Lovett B."/>
            <person name="Kasson L.R."/>
            <person name="Berry K."/>
            <person name="Grigoriev I."/>
            <person name="Chang Y."/>
            <person name="Spatafora J."/>
            <person name="Kasson M.T."/>
        </authorList>
    </citation>
    <scope>NUCLEOTIDE SEQUENCE</scope>
    <source>
        <strain evidence="1">NRRL A-21654</strain>
    </source>
</reference>
<dbReference type="EMBL" id="JABAYA010000036">
    <property type="protein sequence ID" value="KAF7728499.1"/>
    <property type="molecule type" value="Genomic_DNA"/>
</dbReference>
<evidence type="ECO:0000313" key="1">
    <source>
        <dbReference type="EMBL" id="KAF7728499.1"/>
    </source>
</evidence>
<dbReference type="Proteomes" id="UP000605846">
    <property type="component" value="Unassembled WGS sequence"/>
</dbReference>
<organism evidence="1 2">
    <name type="scientific">Apophysomyces ossiformis</name>
    <dbReference type="NCBI Taxonomy" id="679940"/>
    <lineage>
        <taxon>Eukaryota</taxon>
        <taxon>Fungi</taxon>
        <taxon>Fungi incertae sedis</taxon>
        <taxon>Mucoromycota</taxon>
        <taxon>Mucoromycotina</taxon>
        <taxon>Mucoromycetes</taxon>
        <taxon>Mucorales</taxon>
        <taxon>Mucorineae</taxon>
        <taxon>Mucoraceae</taxon>
        <taxon>Apophysomyces</taxon>
    </lineage>
</organism>
<accession>A0A8H7EUN7</accession>
<sequence>MAEESVEEQYLGYKRVVSKLGFEAAQAQYRQQYNQPIELSLLIEFHYLQHEIHQYRNDPDRATMSIRAGVQFLSKDAFIHDHAQGIVRTLDWFDTIESENEEQYEGLQCILPDAIMVYRTIRQQCPVFYENEGTAIWCHWEMRGKNWKMQLDIALRALVGLVGFFGIKLAYDEVTLCLTILRETRTERLVKLILCLALINAEAFLRQQKALDTALDQLLESKISDMPIKLIAYFRTDQISAVEDTIRSVLDMQIPIPKLGLFEMQKLISNRVIRS</sequence>
<dbReference type="OrthoDB" id="3363059at2759"/>
<name>A0A8H7EUN7_9FUNG</name>
<proteinExistence type="predicted"/>
<protein>
    <submittedName>
        <fullName evidence="1">Uncharacterized protein</fullName>
    </submittedName>
</protein>
<comment type="caution">
    <text evidence="1">The sequence shown here is derived from an EMBL/GenBank/DDBJ whole genome shotgun (WGS) entry which is preliminary data.</text>
</comment>